<dbReference type="PANTHER" id="PTHR11660">
    <property type="entry name" value="SOLUTE CARRIER FAMILY 40 MEMBER"/>
    <property type="match status" value="1"/>
</dbReference>
<dbReference type="GO" id="GO:0016020">
    <property type="term" value="C:membrane"/>
    <property type="evidence" value="ECO:0007669"/>
    <property type="project" value="UniProtKB-SubCell"/>
</dbReference>
<comment type="similarity">
    <text evidence="2 7">Belongs to the ferroportin (FP) (TC 2.A.100) family. SLC40A subfamily.</text>
</comment>
<dbReference type="KEGG" id="nnu:104596867"/>
<organism evidence="8 9">
    <name type="scientific">Nelumbo nucifera</name>
    <name type="common">Sacred lotus</name>
    <dbReference type="NCBI Taxonomy" id="4432"/>
    <lineage>
        <taxon>Eukaryota</taxon>
        <taxon>Viridiplantae</taxon>
        <taxon>Streptophyta</taxon>
        <taxon>Embryophyta</taxon>
        <taxon>Tracheophyta</taxon>
        <taxon>Spermatophyta</taxon>
        <taxon>Magnoliopsida</taxon>
        <taxon>Proteales</taxon>
        <taxon>Nelumbonaceae</taxon>
        <taxon>Nelumbo</taxon>
    </lineage>
</organism>
<feature type="transmembrane region" description="Helical" evidence="7">
    <location>
        <begin position="370"/>
        <end position="388"/>
    </location>
</feature>
<keyword evidence="4 7" id="KW-0812">Transmembrane</keyword>
<name>A0A1U8Q5A2_NELNU</name>
<keyword evidence="3 7" id="KW-0813">Transport</keyword>
<proteinExistence type="inferred from homology"/>
<evidence type="ECO:0000256" key="5">
    <source>
        <dbReference type="ARBA" id="ARBA00022989"/>
    </source>
</evidence>
<sequence>MEENIMREKQPFPALSRSLIVYLYVGHFLTRWGTRMWEFSVGLYMIHIWPKSLLFAAIYGVVESASAALFGPIIGRWVDRLTYVQVLRLWLLTQNLSFIIAGGATVALIFHSSLKSISFVAFISLFVLTTVSGAIGVLSTLAGTILIEREWVVIISEGQPPEVRTKMNAVIRRIDLICKLFAPVISGFIISFISLKASAVTLALWNTVSVWLQFWLLMSVYNGIPSLSERSQKRITRPRPNDPLEDPSISQVIEALPSHVESGSGAEQKGNRAEQKGNSKLVNRILPMQCIEAWIVYLKQDIVLPGVALALLYFTVLSFGRLMTAALKWMGMPAYVIGIARGVSATIGIAATVVYPVLQSHISTLQTGLWSIWTQWIFLLVCVASIWVPNARISAWMLMGGVAASRLGLWMFDLSVIQQMQDHVPESDRCVVGGVQNSLQSMLDLLSYVMGIIISNPQDFWKLTIMSFSSATLAGSLYTLHAYRRSTSCTMKNCFC</sequence>
<protein>
    <recommendedName>
        <fullName evidence="7">Solute carrier family 40 member</fullName>
    </recommendedName>
</protein>
<feature type="transmembrane region" description="Helical" evidence="7">
    <location>
        <begin position="395"/>
        <end position="412"/>
    </location>
</feature>
<dbReference type="OrthoDB" id="648861at2759"/>
<keyword evidence="8" id="KW-1185">Reference proteome</keyword>
<reference evidence="9" key="1">
    <citation type="submission" date="2025-08" db="UniProtKB">
        <authorList>
            <consortium name="RefSeq"/>
        </authorList>
    </citation>
    <scope>IDENTIFICATION</scope>
</reference>
<dbReference type="eggNOG" id="KOG2601">
    <property type="taxonomic scope" value="Eukaryota"/>
</dbReference>
<dbReference type="RefSeq" id="XP_019053216.1">
    <property type="nucleotide sequence ID" value="XM_019197671.1"/>
</dbReference>
<dbReference type="Pfam" id="PF06963">
    <property type="entry name" value="FPN1"/>
    <property type="match status" value="1"/>
</dbReference>
<dbReference type="AlphaFoldDB" id="A0A1U8Q5A2"/>
<comment type="function">
    <text evidence="7">May be involved in iron transport and iron homeostasis.</text>
</comment>
<gene>
    <name evidence="9" type="primary">LOC104596867</name>
</gene>
<evidence type="ECO:0000256" key="6">
    <source>
        <dbReference type="ARBA" id="ARBA00023136"/>
    </source>
</evidence>
<dbReference type="CDD" id="cd17480">
    <property type="entry name" value="MFS_SLC40A1_like"/>
    <property type="match status" value="1"/>
</dbReference>
<keyword evidence="6 7" id="KW-0472">Membrane</keyword>
<keyword evidence="7" id="KW-0406">Ion transport</keyword>
<dbReference type="OMA" id="ASCVIFY"/>
<dbReference type="Proteomes" id="UP000189703">
    <property type="component" value="Unplaced"/>
</dbReference>
<dbReference type="SUPFAM" id="SSF103473">
    <property type="entry name" value="MFS general substrate transporter"/>
    <property type="match status" value="1"/>
</dbReference>
<dbReference type="Gene3D" id="1.20.1250.20">
    <property type="entry name" value="MFS general substrate transporter like domains"/>
    <property type="match status" value="1"/>
</dbReference>
<feature type="transmembrane region" description="Helical" evidence="7">
    <location>
        <begin position="203"/>
        <end position="224"/>
    </location>
</feature>
<dbReference type="GO" id="GO:0005381">
    <property type="term" value="F:iron ion transmembrane transporter activity"/>
    <property type="evidence" value="ECO:0007669"/>
    <property type="project" value="UniProtKB-UniRule"/>
</dbReference>
<feature type="transmembrane region" description="Helical" evidence="7">
    <location>
        <begin position="116"/>
        <end position="141"/>
    </location>
</feature>
<evidence type="ECO:0000256" key="4">
    <source>
        <dbReference type="ARBA" id="ARBA00022692"/>
    </source>
</evidence>
<accession>A0A1U8Q5A2</accession>
<feature type="transmembrane region" description="Helical" evidence="7">
    <location>
        <begin position="53"/>
        <end position="74"/>
    </location>
</feature>
<dbReference type="GO" id="GO:0006826">
    <property type="term" value="P:iron ion transport"/>
    <property type="evidence" value="ECO:0000318"/>
    <property type="project" value="GO_Central"/>
</dbReference>
<keyword evidence="5 7" id="KW-1133">Transmembrane helix</keyword>
<dbReference type="InterPro" id="IPR009716">
    <property type="entry name" value="Ferroportin-1"/>
</dbReference>
<feature type="transmembrane region" description="Helical" evidence="7">
    <location>
        <begin position="334"/>
        <end position="358"/>
    </location>
</feature>
<dbReference type="PANTHER" id="PTHR11660:SF57">
    <property type="entry name" value="SOLUTE CARRIER FAMILY 40 MEMBER"/>
    <property type="match status" value="1"/>
</dbReference>
<feature type="transmembrane region" description="Helical" evidence="7">
    <location>
        <begin position="86"/>
        <end position="110"/>
    </location>
</feature>
<feature type="transmembrane region" description="Helical" evidence="7">
    <location>
        <begin position="303"/>
        <end position="322"/>
    </location>
</feature>
<comment type="subcellular location">
    <subcellularLocation>
        <location evidence="1 7">Membrane</location>
        <topology evidence="1 7">Multi-pass membrane protein</topology>
    </subcellularLocation>
</comment>
<feature type="transmembrane region" description="Helical" evidence="7">
    <location>
        <begin position="176"/>
        <end position="197"/>
    </location>
</feature>
<evidence type="ECO:0000313" key="9">
    <source>
        <dbReference type="RefSeq" id="XP_019053216.1"/>
    </source>
</evidence>
<evidence type="ECO:0000256" key="7">
    <source>
        <dbReference type="RuleBase" id="RU365065"/>
    </source>
</evidence>
<evidence type="ECO:0000256" key="3">
    <source>
        <dbReference type="ARBA" id="ARBA00022448"/>
    </source>
</evidence>
<dbReference type="InParanoid" id="A0A1U8Q5A2"/>
<evidence type="ECO:0000256" key="1">
    <source>
        <dbReference type="ARBA" id="ARBA00004141"/>
    </source>
</evidence>
<feature type="transmembrane region" description="Helical" evidence="7">
    <location>
        <begin position="12"/>
        <end position="33"/>
    </location>
</feature>
<dbReference type="FunCoup" id="A0A1U8Q5A2">
    <property type="interactions" value="160"/>
</dbReference>
<dbReference type="GeneID" id="104596867"/>
<evidence type="ECO:0000256" key="2">
    <source>
        <dbReference type="ARBA" id="ARBA00006279"/>
    </source>
</evidence>
<evidence type="ECO:0000313" key="8">
    <source>
        <dbReference type="Proteomes" id="UP000189703"/>
    </source>
</evidence>
<dbReference type="InterPro" id="IPR036259">
    <property type="entry name" value="MFS_trans_sf"/>
</dbReference>